<protein>
    <recommendedName>
        <fullName evidence="4">DUF2905 domain-containing protein</fullName>
    </recommendedName>
</protein>
<gene>
    <name evidence="2" type="ORF">UIB01_15975</name>
</gene>
<evidence type="ECO:0000256" key="1">
    <source>
        <dbReference type="SAM" id="Phobius"/>
    </source>
</evidence>
<dbReference type="Proteomes" id="UP000025238">
    <property type="component" value="Chromosome"/>
</dbReference>
<accession>A0A023WVQ3</accession>
<feature type="transmembrane region" description="Helical" evidence="1">
    <location>
        <begin position="45"/>
        <end position="66"/>
    </location>
</feature>
<keyword evidence="1" id="KW-0812">Transmembrane</keyword>
<dbReference type="PANTHER" id="PTHR36443:SF1">
    <property type="entry name" value="BSR5223 PROTEIN"/>
    <property type="match status" value="1"/>
</dbReference>
<proteinExistence type="predicted"/>
<reference evidence="2 3" key="1">
    <citation type="submission" date="2014-03" db="EMBL/GenBank/DDBJ databases">
        <title>Complete genome sequence of Pseudomonas stutzeri 19SMN4.</title>
        <authorList>
            <person name="Brunet-Galmes I."/>
            <person name="Nogales B."/>
            <person name="Busquets A."/>
            <person name="Pena A."/>
            <person name="Gomila M."/>
            <person name="Garcia-Valdes E."/>
            <person name="Lalucat J."/>
            <person name="Bennasar A."/>
            <person name="Bosch R."/>
        </authorList>
    </citation>
    <scope>NUCLEOTIDE SEQUENCE [LARGE SCALE GENOMIC DNA]</scope>
    <source>
        <strain evidence="2 3">19SMN4</strain>
    </source>
</reference>
<evidence type="ECO:0008006" key="4">
    <source>
        <dbReference type="Google" id="ProtNLM"/>
    </source>
</evidence>
<organism evidence="2 3">
    <name type="scientific">Stutzerimonas stutzeri</name>
    <name type="common">Pseudomonas stutzeri</name>
    <dbReference type="NCBI Taxonomy" id="316"/>
    <lineage>
        <taxon>Bacteria</taxon>
        <taxon>Pseudomonadati</taxon>
        <taxon>Pseudomonadota</taxon>
        <taxon>Gammaproteobacteria</taxon>
        <taxon>Pseudomonadales</taxon>
        <taxon>Pseudomonadaceae</taxon>
        <taxon>Stutzerimonas</taxon>
    </lineage>
</organism>
<dbReference type="EMBL" id="CP007509">
    <property type="protein sequence ID" value="AHY43889.1"/>
    <property type="molecule type" value="Genomic_DNA"/>
</dbReference>
<dbReference type="OrthoDB" id="9811610at2"/>
<name>A0A023WVQ3_STUST</name>
<sequence length="68" mass="7883">MARWMIIAGAALLLLGVAWHYYPWLLNWFGRLPGDIRIESERGRVFVPITSMVILSVLLTVLVNLFRR</sequence>
<keyword evidence="1" id="KW-0472">Membrane</keyword>
<keyword evidence="1" id="KW-1133">Transmembrane helix</keyword>
<dbReference type="InterPro" id="IPR021320">
    <property type="entry name" value="DUF2905"/>
</dbReference>
<evidence type="ECO:0000313" key="2">
    <source>
        <dbReference type="EMBL" id="AHY43889.1"/>
    </source>
</evidence>
<dbReference type="AlphaFoldDB" id="A0A023WVQ3"/>
<dbReference type="PATRIC" id="fig|316.97.peg.3195"/>
<dbReference type="KEGG" id="pstu:UIB01_15975"/>
<evidence type="ECO:0000313" key="3">
    <source>
        <dbReference type="Proteomes" id="UP000025238"/>
    </source>
</evidence>
<dbReference type="Pfam" id="PF11146">
    <property type="entry name" value="DUF2905"/>
    <property type="match status" value="1"/>
</dbReference>
<dbReference type="PANTHER" id="PTHR36443">
    <property type="entry name" value="BSR5223 PROTEIN"/>
    <property type="match status" value="1"/>
</dbReference>